<comment type="catalytic activity">
    <reaction evidence="9">
        <text>(2R)-3-phosphoglycerate + UDP-alpha-D-glucose = (2R)-2-O-(alpha-D-glucopyranosyl)-3-phospho-glycerate + UDP + H(+)</text>
        <dbReference type="Rhea" id="RHEA:31319"/>
        <dbReference type="ChEBI" id="CHEBI:15378"/>
        <dbReference type="ChEBI" id="CHEBI:58223"/>
        <dbReference type="ChEBI" id="CHEBI:58272"/>
        <dbReference type="ChEBI" id="CHEBI:58885"/>
        <dbReference type="ChEBI" id="CHEBI:62600"/>
        <dbReference type="EC" id="2.4.1.266"/>
    </reaction>
    <physiologicalReaction direction="left-to-right" evidence="9">
        <dbReference type="Rhea" id="RHEA:31320"/>
    </physiologicalReaction>
</comment>
<evidence type="ECO:0000256" key="1">
    <source>
        <dbReference type="ARBA" id="ARBA00001936"/>
    </source>
</evidence>
<dbReference type="OrthoDB" id="9810303at2"/>
<comment type="cofactor">
    <cofactor evidence="1">
        <name>Mn(2+)</name>
        <dbReference type="ChEBI" id="CHEBI:29035"/>
    </cofactor>
</comment>
<keyword evidence="6" id="KW-0460">Magnesium</keyword>
<protein>
    <recommendedName>
        <fullName evidence="8">Glucosyl-3-phosphoglycerate synthase</fullName>
        <ecNumber evidence="7">2.4.1.266</ecNumber>
    </recommendedName>
</protein>
<dbReference type="InterPro" id="IPR001173">
    <property type="entry name" value="Glyco_trans_2-like"/>
</dbReference>
<comment type="caution">
    <text evidence="12">The sequence shown here is derived from an EMBL/GenBank/DDBJ whole genome shotgun (WGS) entry which is preliminary data.</text>
</comment>
<dbReference type="AlphaFoldDB" id="A0A7M2YYW0"/>
<keyword evidence="13" id="KW-1185">Reference proteome</keyword>
<evidence type="ECO:0000256" key="5">
    <source>
        <dbReference type="ARBA" id="ARBA00022679"/>
    </source>
</evidence>
<feature type="domain" description="Glycosyltransferase 2-like" evidence="11">
    <location>
        <begin position="6"/>
        <end position="87"/>
    </location>
</feature>
<evidence type="ECO:0000256" key="6">
    <source>
        <dbReference type="ARBA" id="ARBA00022842"/>
    </source>
</evidence>
<dbReference type="SUPFAM" id="SSF53448">
    <property type="entry name" value="Nucleotide-diphospho-sugar transferases"/>
    <property type="match status" value="1"/>
</dbReference>
<dbReference type="Gene3D" id="3.90.550.10">
    <property type="entry name" value="Spore Coat Polysaccharide Biosynthesis Protein SpsA, Chain A"/>
    <property type="match status" value="1"/>
</dbReference>
<evidence type="ECO:0000256" key="8">
    <source>
        <dbReference type="ARBA" id="ARBA00040894"/>
    </source>
</evidence>
<organism evidence="12 13">
    <name type="scientific">Gaiella occulta</name>
    <dbReference type="NCBI Taxonomy" id="1002870"/>
    <lineage>
        <taxon>Bacteria</taxon>
        <taxon>Bacillati</taxon>
        <taxon>Actinomycetota</taxon>
        <taxon>Thermoleophilia</taxon>
        <taxon>Gaiellales</taxon>
        <taxon>Gaiellaceae</taxon>
        <taxon>Gaiella</taxon>
    </lineage>
</organism>
<keyword evidence="5 12" id="KW-0808">Transferase</keyword>
<dbReference type="Pfam" id="PF00535">
    <property type="entry name" value="Glycos_transf_2"/>
    <property type="match status" value="1"/>
</dbReference>
<gene>
    <name evidence="12" type="ORF">Gocc_0866</name>
</gene>
<evidence type="ECO:0000256" key="3">
    <source>
        <dbReference type="ARBA" id="ARBA00006739"/>
    </source>
</evidence>
<dbReference type="Proteomes" id="UP000254134">
    <property type="component" value="Unassembled WGS sequence"/>
</dbReference>
<evidence type="ECO:0000256" key="2">
    <source>
        <dbReference type="ARBA" id="ARBA00001946"/>
    </source>
</evidence>
<evidence type="ECO:0000313" key="13">
    <source>
        <dbReference type="Proteomes" id="UP000254134"/>
    </source>
</evidence>
<dbReference type="PANTHER" id="PTHR48090">
    <property type="entry name" value="UNDECAPRENYL-PHOSPHATE 4-DEOXY-4-FORMAMIDO-L-ARABINOSE TRANSFERASE-RELATED"/>
    <property type="match status" value="1"/>
</dbReference>
<reference evidence="12 13" key="1">
    <citation type="submission" date="2018-07" db="EMBL/GenBank/DDBJ databases">
        <title>High-quality-draft genome sequence of Gaiella occulta.</title>
        <authorList>
            <person name="Severino R."/>
            <person name="Froufe H.J.C."/>
            <person name="Rainey F.A."/>
            <person name="Barroso C."/>
            <person name="Albuquerque L."/>
            <person name="Lobo-Da-Cunha A."/>
            <person name="Da Costa M.S."/>
            <person name="Egas C."/>
        </authorList>
    </citation>
    <scope>NUCLEOTIDE SEQUENCE [LARGE SCALE GENOMIC DNA]</scope>
    <source>
        <strain evidence="12 13">F2-233</strain>
    </source>
</reference>
<name>A0A7M2YYW0_9ACTN</name>
<dbReference type="GO" id="GO:0016757">
    <property type="term" value="F:glycosyltransferase activity"/>
    <property type="evidence" value="ECO:0007669"/>
    <property type="project" value="UniProtKB-KW"/>
</dbReference>
<dbReference type="RefSeq" id="WP_114795313.1">
    <property type="nucleotide sequence ID" value="NZ_QQZY01000002.1"/>
</dbReference>
<dbReference type="EMBL" id="QQZY01000002">
    <property type="protein sequence ID" value="RDI75068.1"/>
    <property type="molecule type" value="Genomic_DNA"/>
</dbReference>
<comment type="catalytic activity">
    <reaction evidence="10">
        <text>an NDP-alpha-D-glucose + (2R)-3-phosphoglycerate = (2R)-2-O-(alpha-D-glucopyranosyl)-3-phospho-glycerate + a ribonucleoside 5'-diphosphate + H(+)</text>
        <dbReference type="Rhea" id="RHEA:47244"/>
        <dbReference type="ChEBI" id="CHEBI:15378"/>
        <dbReference type="ChEBI" id="CHEBI:57930"/>
        <dbReference type="ChEBI" id="CHEBI:58272"/>
        <dbReference type="ChEBI" id="CHEBI:62600"/>
        <dbReference type="ChEBI" id="CHEBI:76533"/>
        <dbReference type="EC" id="2.4.1.266"/>
    </reaction>
    <physiologicalReaction direction="left-to-right" evidence="10">
        <dbReference type="Rhea" id="RHEA:47245"/>
    </physiologicalReaction>
</comment>
<keyword evidence="4" id="KW-0328">Glycosyltransferase</keyword>
<accession>A0A7M2YYW0</accession>
<comment type="similarity">
    <text evidence="3">Belongs to the glycosyltransferase 2 family.</text>
</comment>
<evidence type="ECO:0000256" key="9">
    <source>
        <dbReference type="ARBA" id="ARBA00048689"/>
    </source>
</evidence>
<evidence type="ECO:0000313" key="12">
    <source>
        <dbReference type="EMBL" id="RDI75068.1"/>
    </source>
</evidence>
<dbReference type="PANTHER" id="PTHR48090:SF10">
    <property type="entry name" value="GLUCOSYL-3-PHOSPHOGLYCERATE SYNTHASE"/>
    <property type="match status" value="1"/>
</dbReference>
<proteinExistence type="inferred from homology"/>
<dbReference type="InterPro" id="IPR029044">
    <property type="entry name" value="Nucleotide-diphossugar_trans"/>
</dbReference>
<sequence length="406" mass="42177">MTGELTILVAARDEEERIAATVLGLRDLFPEAAVVVADDGSRDGTAAAAERAGARVIRLQRRGKGQALALAERRCPPGPLLLCDADLAGDLRPLVGTGADLAIAAFARRQGGGFGIAKRAARALIRARAGFDAGEPLSGQRALSPRARAAVFPVAAGFGVETRMTIDAVRAGLQVREIELDLAHRATGRDLRGFLHRGRQLAQIVLACGPQGVNFRGLRLPLVGALVGLAQPSSAPVAAIGLADDLWSGPERGFCGHLRGGATTGTLKLVGIPLYALLRTRSLSGALLVGLCANTVNQLDTRPGRALKGFALGALLLRRVPRGAAGMAVLLAPYDLREMAMLGDAGSNALGAVLGFASVRTLTGRRRWGAIGALAALTLVGERRSLGRLIESTPLLRELDAAGRTP</sequence>
<dbReference type="EC" id="2.4.1.266" evidence="7"/>
<evidence type="ECO:0000259" key="11">
    <source>
        <dbReference type="Pfam" id="PF00535"/>
    </source>
</evidence>
<dbReference type="InterPro" id="IPR050256">
    <property type="entry name" value="Glycosyltransferase_2"/>
</dbReference>
<evidence type="ECO:0000256" key="7">
    <source>
        <dbReference type="ARBA" id="ARBA00039022"/>
    </source>
</evidence>
<comment type="cofactor">
    <cofactor evidence="2">
        <name>Mg(2+)</name>
        <dbReference type="ChEBI" id="CHEBI:18420"/>
    </cofactor>
</comment>
<evidence type="ECO:0000256" key="4">
    <source>
        <dbReference type="ARBA" id="ARBA00022676"/>
    </source>
</evidence>
<evidence type="ECO:0000256" key="10">
    <source>
        <dbReference type="ARBA" id="ARBA00048997"/>
    </source>
</evidence>
<reference evidence="13" key="2">
    <citation type="journal article" date="2019" name="MicrobiologyOpen">
        <title>High-quality draft genome sequence of Gaiella occulta isolated from a 150 meter deep mineral water borehole and comparison with the genome sequences of other deep-branching lineages of the phylum Actinobacteria.</title>
        <authorList>
            <person name="Severino R."/>
            <person name="Froufe H.J.C."/>
            <person name="Barroso C."/>
            <person name="Albuquerque L."/>
            <person name="Lobo-da-Cunha A."/>
            <person name="da Costa M.S."/>
            <person name="Egas C."/>
        </authorList>
    </citation>
    <scope>NUCLEOTIDE SEQUENCE [LARGE SCALE GENOMIC DNA]</scope>
    <source>
        <strain evidence="13">F2-233</strain>
    </source>
</reference>